<dbReference type="Proteomes" id="UP001179647">
    <property type="component" value="Chromosome"/>
</dbReference>
<evidence type="ECO:0000256" key="1">
    <source>
        <dbReference type="ARBA" id="ARBA00001494"/>
    </source>
</evidence>
<dbReference type="EMBL" id="CP110232">
    <property type="protein sequence ID" value="WEG73154.1"/>
    <property type="molecule type" value="Genomic_DNA"/>
</dbReference>
<comment type="catalytic activity">
    <reaction evidence="1">
        <text>L-aspartate = fumarate + NH4(+)</text>
        <dbReference type="Rhea" id="RHEA:16601"/>
        <dbReference type="ChEBI" id="CHEBI:28938"/>
        <dbReference type="ChEBI" id="CHEBI:29806"/>
        <dbReference type="ChEBI" id="CHEBI:29991"/>
        <dbReference type="EC" id="4.3.1.1"/>
    </reaction>
</comment>
<organism evidence="7 8">
    <name type="scientific">Vagococcus intermedius</name>
    <dbReference type="NCBI Taxonomy" id="2991418"/>
    <lineage>
        <taxon>Bacteria</taxon>
        <taxon>Bacillati</taxon>
        <taxon>Bacillota</taxon>
        <taxon>Bacilli</taxon>
        <taxon>Lactobacillales</taxon>
        <taxon>Enterococcaceae</taxon>
        <taxon>Vagococcus</taxon>
    </lineage>
</organism>
<dbReference type="GO" id="GO:0008797">
    <property type="term" value="F:aspartate ammonia-lyase activity"/>
    <property type="evidence" value="ECO:0007669"/>
    <property type="project" value="UniProtKB-EC"/>
</dbReference>
<dbReference type="PROSITE" id="PS00163">
    <property type="entry name" value="FUMARATE_LYASES"/>
    <property type="match status" value="1"/>
</dbReference>
<dbReference type="PRINTS" id="PR00149">
    <property type="entry name" value="FUMRATELYASE"/>
</dbReference>
<dbReference type="InterPro" id="IPR022761">
    <property type="entry name" value="Fumarate_lyase_N"/>
</dbReference>
<feature type="binding site" evidence="4">
    <location>
        <begin position="322"/>
        <end position="324"/>
    </location>
    <ligand>
        <name>substrate</name>
    </ligand>
</feature>
<dbReference type="Gene3D" id="1.20.200.10">
    <property type="entry name" value="Fumarase/aspartase (Central domain)"/>
    <property type="match status" value="1"/>
</dbReference>
<feature type="active site" evidence="4">
    <location>
        <position position="316"/>
    </location>
</feature>
<keyword evidence="3 4" id="KW-0456">Lyase</keyword>
<dbReference type="GO" id="GO:0004333">
    <property type="term" value="F:fumarate hydratase activity"/>
    <property type="evidence" value="ECO:0007669"/>
    <property type="project" value="UniProtKB-UniRule"/>
</dbReference>
<dbReference type="InterPro" id="IPR005677">
    <property type="entry name" value="Fum_hydII"/>
</dbReference>
<proteinExistence type="inferred from homology"/>
<keyword evidence="4" id="KW-0963">Cytoplasm</keyword>
<dbReference type="InterPro" id="IPR020557">
    <property type="entry name" value="Fumarate_lyase_CS"/>
</dbReference>
<dbReference type="FunFam" id="1.20.200.10:FF:000001">
    <property type="entry name" value="Fumarate hydratase, mitochondrial"/>
    <property type="match status" value="1"/>
</dbReference>
<comment type="miscellaneous">
    <text evidence="4">There are 2 substrate-binding sites: the catalytic A site, and the non-catalytic B site that may play a role in the transfer of substrate or product between the active site and the solvent. Alternatively, the B site may bind allosteric effectors.</text>
</comment>
<feature type="domain" description="Fumarase C C-terminal" evidence="6">
    <location>
        <begin position="406"/>
        <end position="458"/>
    </location>
</feature>
<feature type="site" description="Important for catalytic activity" evidence="4">
    <location>
        <position position="329"/>
    </location>
</feature>
<dbReference type="GO" id="GO:0006108">
    <property type="term" value="P:malate metabolic process"/>
    <property type="evidence" value="ECO:0007669"/>
    <property type="project" value="TreeGrafter"/>
</dbReference>
<dbReference type="InterPro" id="IPR008948">
    <property type="entry name" value="L-Aspartase-like"/>
</dbReference>
<dbReference type="Pfam" id="PF10415">
    <property type="entry name" value="FumaraseC_C"/>
    <property type="match status" value="1"/>
</dbReference>
<dbReference type="RefSeq" id="WP_275468958.1">
    <property type="nucleotide sequence ID" value="NZ_CP110232.1"/>
</dbReference>
<dbReference type="GO" id="GO:0006099">
    <property type="term" value="P:tricarboxylic acid cycle"/>
    <property type="evidence" value="ECO:0007669"/>
    <property type="project" value="UniProtKB-UniRule"/>
</dbReference>
<gene>
    <name evidence="4" type="primary">fumC</name>
    <name evidence="7" type="ORF">OL234_09345</name>
</gene>
<comment type="function">
    <text evidence="4">Involved in the TCA cycle. Catalyzes the stereospecific interconversion of fumarate to L-malate.</text>
</comment>
<dbReference type="HAMAP" id="MF_00743">
    <property type="entry name" value="FumaraseC"/>
    <property type="match status" value="1"/>
</dbReference>
<feature type="binding site" evidence="4">
    <location>
        <begin position="137"/>
        <end position="139"/>
    </location>
    <ligand>
        <name>substrate</name>
    </ligand>
</feature>
<feature type="binding site" evidence="4">
    <location>
        <begin position="101"/>
        <end position="103"/>
    </location>
    <ligand>
        <name>substrate</name>
    </ligand>
</feature>
<name>A0AAF0I779_9ENTE</name>
<dbReference type="EC" id="4.2.1.2" evidence="4"/>
<dbReference type="FunFam" id="1.10.40.30:FF:000002">
    <property type="entry name" value="Fumarate hydratase class II"/>
    <property type="match status" value="1"/>
</dbReference>
<feature type="domain" description="Fumarate lyase N-terminal" evidence="5">
    <location>
        <begin position="14"/>
        <end position="340"/>
    </location>
</feature>
<dbReference type="KEGG" id="vie:OL234_09345"/>
<evidence type="ECO:0000256" key="3">
    <source>
        <dbReference type="ARBA" id="ARBA00023239"/>
    </source>
</evidence>
<comment type="similarity">
    <text evidence="2 4">Belongs to the class-II fumarase/aspartase family. Fumarase subfamily.</text>
</comment>
<feature type="binding site" evidence="4">
    <location>
        <position position="185"/>
    </location>
    <ligand>
        <name>substrate</name>
    </ligand>
</feature>
<dbReference type="InterPro" id="IPR024083">
    <property type="entry name" value="Fumarase/histidase_N"/>
</dbReference>
<dbReference type="GO" id="GO:0006106">
    <property type="term" value="P:fumarate metabolic process"/>
    <property type="evidence" value="ECO:0007669"/>
    <property type="project" value="InterPro"/>
</dbReference>
<comment type="catalytic activity">
    <reaction evidence="4">
        <text>(S)-malate = fumarate + H2O</text>
        <dbReference type="Rhea" id="RHEA:12460"/>
        <dbReference type="ChEBI" id="CHEBI:15377"/>
        <dbReference type="ChEBI" id="CHEBI:15589"/>
        <dbReference type="ChEBI" id="CHEBI:29806"/>
        <dbReference type="EC" id="4.2.1.2"/>
    </reaction>
</comment>
<dbReference type="Gene3D" id="1.10.275.10">
    <property type="entry name" value="Fumarase/aspartase (N-terminal domain)"/>
    <property type="match status" value="1"/>
</dbReference>
<feature type="binding site" evidence="4">
    <location>
        <position position="317"/>
    </location>
    <ligand>
        <name>substrate</name>
    </ligand>
</feature>
<keyword evidence="8" id="KW-1185">Reference proteome</keyword>
<evidence type="ECO:0000256" key="2">
    <source>
        <dbReference type="ARBA" id="ARBA00009084"/>
    </source>
</evidence>
<dbReference type="PANTHER" id="PTHR11444">
    <property type="entry name" value="ASPARTATEAMMONIA/ARGININOSUCCINATE/ADENYLOSUCCINATE LYASE"/>
    <property type="match status" value="1"/>
</dbReference>
<evidence type="ECO:0000259" key="6">
    <source>
        <dbReference type="Pfam" id="PF10415"/>
    </source>
</evidence>
<evidence type="ECO:0000259" key="5">
    <source>
        <dbReference type="Pfam" id="PF00206"/>
    </source>
</evidence>
<dbReference type="InterPro" id="IPR000362">
    <property type="entry name" value="Fumarate_lyase_fam"/>
</dbReference>
<dbReference type="Pfam" id="PF00206">
    <property type="entry name" value="Lyase_1"/>
    <property type="match status" value="1"/>
</dbReference>
<dbReference type="SUPFAM" id="SSF48557">
    <property type="entry name" value="L-aspartase-like"/>
    <property type="match status" value="1"/>
</dbReference>
<dbReference type="AlphaFoldDB" id="A0AAF0I779"/>
<dbReference type="Gene3D" id="1.10.40.30">
    <property type="entry name" value="Fumarase/aspartase (C-terminal domain)"/>
    <property type="match status" value="1"/>
</dbReference>
<sequence>MKVTDYRIEKDSIGEIKVATTASWGAQTQRSLQNFPIGTEVMPEELMRSLVHVKRAAAVQNGLEGKLAEEKMTLIIEVCDEILAKDSIGEHFPLKVWQTGSGTQTNMNVNEVIAFLGNQKNRGIQLHPNDDINKSQSSNDVFPTGMNMAAYRMVKEEVLPELGNWIELLKNLEKTYQNQVKIGRTHLQDATPLTFAQEISGWRGMIEKNQHLLNQTLEELAYLPIGGTAVGTGLNASPTFSKGMVSEINKTYYPGFMDEPNKFYGLTSHSNMTAVHGILTGLAGDLMKIANDIRWLASGPRCGIGEITIPSNEPGSSIMPGKINPTQAEALTMITAQIMGNHTTIQFAASQGNFELNVFKPVIMLNFVQTVRLLSDGMCSFRERCLSGIEVNEKRMTQLLDDSLMLVTALSPHIGYDESAKTAKYAFENELSLLEAALELTDYNEEELKGFLDPKTMLN</sequence>
<feature type="active site" description="Proton donor/acceptor" evidence="4">
    <location>
        <position position="186"/>
    </location>
</feature>
<dbReference type="GO" id="GO:0005737">
    <property type="term" value="C:cytoplasm"/>
    <property type="evidence" value="ECO:0007669"/>
    <property type="project" value="UniProtKB-SubCell"/>
</dbReference>
<accession>A0AAF0I779</accession>
<protein>
    <recommendedName>
        <fullName evidence="4">Fumarate hydratase class II</fullName>
        <shortName evidence="4">Fumarase C</shortName>
        <ecNumber evidence="4">4.2.1.2</ecNumber>
    </recommendedName>
    <alternativeName>
        <fullName evidence="4">Aerobic fumarase</fullName>
    </alternativeName>
    <alternativeName>
        <fullName evidence="4">Iron-independent fumarase</fullName>
    </alternativeName>
</protein>
<reference evidence="7" key="1">
    <citation type="submission" date="2022-10" db="EMBL/GenBank/DDBJ databases">
        <title>Vagococcus sp. isolated from poultry meat.</title>
        <authorList>
            <person name="Johansson P."/>
            <person name="Bjorkroth J."/>
        </authorList>
    </citation>
    <scope>NUCLEOTIDE SEQUENCE</scope>
    <source>
        <strain evidence="7">STAA11</strain>
    </source>
</reference>
<comment type="subcellular location">
    <subcellularLocation>
        <location evidence="4">Cytoplasm</location>
    </subcellularLocation>
</comment>
<comment type="pathway">
    <text evidence="4">Carbohydrate metabolism; tricarboxylic acid cycle; (S)-malate from fumarate: step 1/1.</text>
</comment>
<comment type="subunit">
    <text evidence="4">Homotetramer.</text>
</comment>
<dbReference type="PANTHER" id="PTHR11444:SF1">
    <property type="entry name" value="FUMARATE HYDRATASE, MITOCHONDRIAL"/>
    <property type="match status" value="1"/>
</dbReference>
<feature type="binding site" description="in site B" evidence="4">
    <location>
        <begin position="127"/>
        <end position="130"/>
    </location>
    <ligand>
        <name>substrate</name>
    </ligand>
</feature>
<evidence type="ECO:0000313" key="8">
    <source>
        <dbReference type="Proteomes" id="UP001179647"/>
    </source>
</evidence>
<evidence type="ECO:0000256" key="4">
    <source>
        <dbReference type="HAMAP-Rule" id="MF_00743"/>
    </source>
</evidence>
<evidence type="ECO:0000313" key="7">
    <source>
        <dbReference type="EMBL" id="WEG73154.1"/>
    </source>
</evidence>
<dbReference type="InterPro" id="IPR018951">
    <property type="entry name" value="Fumarase_C_C"/>
</dbReference>
<keyword evidence="4" id="KW-0816">Tricarboxylic acid cycle</keyword>